<dbReference type="RefSeq" id="XP_013992511.1">
    <property type="nucleotide sequence ID" value="XM_014137036.2"/>
</dbReference>
<dbReference type="PANTHER" id="PTHR13423">
    <property type="entry name" value="OUT AT FIRST"/>
    <property type="match status" value="1"/>
</dbReference>
<dbReference type="InterPro" id="IPR026315">
    <property type="entry name" value="Oaf"/>
</dbReference>
<evidence type="ECO:0000313" key="5">
    <source>
        <dbReference type="Proteomes" id="UP001652741"/>
    </source>
</evidence>
<evidence type="ECO:0000313" key="6">
    <source>
        <dbReference type="RefSeq" id="XP_013992511.1"/>
    </source>
</evidence>
<accession>A0A1S3LNQ3</accession>
<dbReference type="InterPro" id="IPR053894">
    <property type="entry name" value="OAF_N"/>
</dbReference>
<evidence type="ECO:0000259" key="3">
    <source>
        <dbReference type="Pfam" id="PF14941"/>
    </source>
</evidence>
<dbReference type="OrthoDB" id="5947176at2759"/>
<evidence type="ECO:0000259" key="4">
    <source>
        <dbReference type="Pfam" id="PF22873"/>
    </source>
</evidence>
<dbReference type="STRING" id="8030.ENSSSAP00000115634"/>
<sequence length="282" mass="32561">MSFRMYAREISPPVRISLLVVTLVSLGICSELKVRVRLSDGLIGEEILDANSENDDITVEFKQGDGTHITVVFDFKRDVRIVRALILGEPERGQNQYQVLCFVSRLDHHEIIPTEFMARLRQLFCDGILQKNPHLVRTAEEKRGVEHLHMDMAVNVSHAGHLYTLIHNLCKEAHEGFYTRTADTKHWLDKGIETIEFEPLPQTVDVSGLQRCPSTLDLWQPCFCSYHLRLEWLPCLLKYCRSRRGAAGRANPYKCGIRSCSKGYRFDYYVPHKQLCPWDEET</sequence>
<dbReference type="PaxDb" id="8030-ENSSSAP00000115634"/>
<feature type="domain" description="Out at first C-terminal" evidence="4">
    <location>
        <begin position="211"/>
        <end position="280"/>
    </location>
</feature>
<protein>
    <recommendedName>
        <fullName evidence="2">Out at first protein homolog</fullName>
    </recommendedName>
</protein>
<organism evidence="5 6">
    <name type="scientific">Salmo salar</name>
    <name type="common">Atlantic salmon</name>
    <dbReference type="NCBI Taxonomy" id="8030"/>
    <lineage>
        <taxon>Eukaryota</taxon>
        <taxon>Metazoa</taxon>
        <taxon>Chordata</taxon>
        <taxon>Craniata</taxon>
        <taxon>Vertebrata</taxon>
        <taxon>Euteleostomi</taxon>
        <taxon>Actinopterygii</taxon>
        <taxon>Neopterygii</taxon>
        <taxon>Teleostei</taxon>
        <taxon>Protacanthopterygii</taxon>
        <taxon>Salmoniformes</taxon>
        <taxon>Salmonidae</taxon>
        <taxon>Salmoninae</taxon>
        <taxon>Salmo</taxon>
    </lineage>
</organism>
<dbReference type="Pfam" id="PF14941">
    <property type="entry name" value="OAF_N"/>
    <property type="match status" value="1"/>
</dbReference>
<name>A0A1S3LNQ3_SALSA</name>
<proteinExistence type="inferred from homology"/>
<dbReference type="CTD" id="571743"/>
<evidence type="ECO:0000256" key="1">
    <source>
        <dbReference type="ARBA" id="ARBA00005786"/>
    </source>
</evidence>
<comment type="similarity">
    <text evidence="1">Belongs to the OAF family.</text>
</comment>
<dbReference type="AlphaFoldDB" id="A0A1S3LNQ3"/>
<gene>
    <name evidence="6" type="primary">oafb</name>
</gene>
<reference evidence="6" key="1">
    <citation type="submission" date="2025-08" db="UniProtKB">
        <authorList>
            <consortium name="RefSeq"/>
        </authorList>
    </citation>
    <scope>IDENTIFICATION</scope>
</reference>
<feature type="domain" description="Out at first protein BRICHOS-like" evidence="3">
    <location>
        <begin position="30"/>
        <end position="187"/>
    </location>
</feature>
<evidence type="ECO:0000256" key="2">
    <source>
        <dbReference type="ARBA" id="ARBA00021639"/>
    </source>
</evidence>
<dbReference type="Proteomes" id="UP001652741">
    <property type="component" value="Chromosome ssa13"/>
</dbReference>
<dbReference type="PANTHER" id="PTHR13423:SF2">
    <property type="entry name" value="OUT AT FIRST PROTEIN HOMOLOG"/>
    <property type="match status" value="1"/>
</dbReference>
<dbReference type="Bgee" id="ENSSSAG00000079862">
    <property type="expression patterns" value="Expressed in fast muscle tissue and 10 other cell types or tissues"/>
</dbReference>
<dbReference type="InterPro" id="IPR053897">
    <property type="entry name" value="Oaf_C"/>
</dbReference>
<keyword evidence="5" id="KW-1185">Reference proteome</keyword>
<dbReference type="Pfam" id="PF22873">
    <property type="entry name" value="OAF_C"/>
    <property type="match status" value="1"/>
</dbReference>